<reference evidence="1 2" key="1">
    <citation type="journal article" date="2018" name="PLoS Pathog.">
        <title>Evolution of structural diversity of trichothecenes, a family of toxins produced by plant pathogenic and entomopathogenic fungi.</title>
        <authorList>
            <person name="Proctor R.H."/>
            <person name="McCormick S.P."/>
            <person name="Kim H.S."/>
            <person name="Cardoza R.E."/>
            <person name="Stanley A.M."/>
            <person name="Lindo L."/>
            <person name="Kelly A."/>
            <person name="Brown D.W."/>
            <person name="Lee T."/>
            <person name="Vaughan M.M."/>
            <person name="Alexander N.J."/>
            <person name="Busman M."/>
            <person name="Gutierrez S."/>
        </authorList>
    </citation>
    <scope>NUCLEOTIDE SEQUENCE [LARGE SCALE GENOMIC DNA]</scope>
    <source>
        <strain evidence="1 2">IBT 40837</strain>
    </source>
</reference>
<keyword evidence="2" id="KW-1185">Reference proteome</keyword>
<evidence type="ECO:0000313" key="1">
    <source>
        <dbReference type="EMBL" id="RFU81113.1"/>
    </source>
</evidence>
<gene>
    <name evidence="1" type="ORF">TARUN_1090</name>
</gene>
<dbReference type="OrthoDB" id="4158087at2759"/>
<name>A0A395NYL4_TRIAR</name>
<sequence length="466" mass="53342">MTGTTFYFVDAAQTGRAAKKLVRSHVMKGKNAGKRFHRRSRLQLAPPRLNAGERTIILRRDLDKSQRECHYSDEEHAEIGSIMDYPSNAILTGLPVKITNLSMEIMNEYFARTMNRMYRLHQWLSMDEVQRMWLPLIFANHAAYCCNIALMQTCNEIYSNNGNSSPKALYYLSQTFNYVTRLLAGPDALSDSTIMIVVTLISQELIRKGYGALKVHLDGLQKMIQLRGGLSKLEGNPALLLKVCKVDIMLSLQHGGPPLFFRDRMAKVRNTLALTKLDIDGDAAASCPQHNLLEPYLHAILVDMMGVALLFNNGVQLDLETLQEMILSLGYRLIQFHPSEEERKLWQLQTSYHIGLTIFTMTVFLHAGRRQILDYERVDRRLKEILDTDLEDHNPELALWLSILGGVWASDGYGGHWIPPKIRLMSMRLDIRSWDDVYIVIGHFPWIHALHDDPGHALWDQAHQHE</sequence>
<dbReference type="AlphaFoldDB" id="A0A395NYL4"/>
<evidence type="ECO:0000313" key="2">
    <source>
        <dbReference type="Proteomes" id="UP000266272"/>
    </source>
</evidence>
<dbReference type="PANTHER" id="PTHR37540">
    <property type="entry name" value="TRANSCRIPTION FACTOR (ACR-2), PUTATIVE-RELATED-RELATED"/>
    <property type="match status" value="1"/>
</dbReference>
<proteinExistence type="predicted"/>
<dbReference type="PANTHER" id="PTHR37540:SF9">
    <property type="entry name" value="ZN(2)-C6 FUNGAL-TYPE DOMAIN-CONTAINING PROTEIN"/>
    <property type="match status" value="1"/>
</dbReference>
<accession>A0A395NYL4</accession>
<organism evidence="1 2">
    <name type="scientific">Trichoderma arundinaceum</name>
    <dbReference type="NCBI Taxonomy" id="490622"/>
    <lineage>
        <taxon>Eukaryota</taxon>
        <taxon>Fungi</taxon>
        <taxon>Dikarya</taxon>
        <taxon>Ascomycota</taxon>
        <taxon>Pezizomycotina</taxon>
        <taxon>Sordariomycetes</taxon>
        <taxon>Hypocreomycetidae</taxon>
        <taxon>Hypocreales</taxon>
        <taxon>Hypocreaceae</taxon>
        <taxon>Trichoderma</taxon>
    </lineage>
</organism>
<dbReference type="STRING" id="490622.A0A395NYL4"/>
<dbReference type="Proteomes" id="UP000266272">
    <property type="component" value="Unassembled WGS sequence"/>
</dbReference>
<protein>
    <submittedName>
        <fullName evidence="1">Uncharacterized protein</fullName>
    </submittedName>
</protein>
<comment type="caution">
    <text evidence="1">The sequence shown here is derived from an EMBL/GenBank/DDBJ whole genome shotgun (WGS) entry which is preliminary data.</text>
</comment>
<dbReference type="EMBL" id="PXOA01000067">
    <property type="protein sequence ID" value="RFU81113.1"/>
    <property type="molecule type" value="Genomic_DNA"/>
</dbReference>